<dbReference type="InParanoid" id="A0A4W3GZF6"/>
<protein>
    <submittedName>
        <fullName evidence="1">Uncharacterized protein</fullName>
    </submittedName>
</protein>
<dbReference type="AlphaFoldDB" id="A0A4W3GZF6"/>
<reference evidence="1" key="5">
    <citation type="submission" date="2025-09" db="UniProtKB">
        <authorList>
            <consortium name="Ensembl"/>
        </authorList>
    </citation>
    <scope>IDENTIFICATION</scope>
</reference>
<reference evidence="1" key="4">
    <citation type="submission" date="2025-08" db="UniProtKB">
        <authorList>
            <consortium name="Ensembl"/>
        </authorList>
    </citation>
    <scope>IDENTIFICATION</scope>
</reference>
<sequence length="172" mass="19221">MFLKNLGFRPALARYKFRIPGTRSERRIVEPATVSVTPATNMSFQGISFISWIAELSNCFKRISKAKRHSTVPTPILHSLDLLVAEDNKTIPPTPVPRIRTTEISESSDIGKTFTSYQHIVLPSGVQSSPLSVSLSLSLSLSLLNHTLALLQHFLPYLHAFPETVLNYHIQI</sequence>
<evidence type="ECO:0000313" key="1">
    <source>
        <dbReference type="Ensembl" id="ENSCMIP00000008921.1"/>
    </source>
</evidence>
<dbReference type="Proteomes" id="UP000314986">
    <property type="component" value="Unassembled WGS sequence"/>
</dbReference>
<reference evidence="2" key="3">
    <citation type="journal article" date="2014" name="Nature">
        <title>Elephant shark genome provides unique insights into gnathostome evolution.</title>
        <authorList>
            <consortium name="International Elephant Shark Genome Sequencing Consortium"/>
            <person name="Venkatesh B."/>
            <person name="Lee A.P."/>
            <person name="Ravi V."/>
            <person name="Maurya A.K."/>
            <person name="Lian M.M."/>
            <person name="Swann J.B."/>
            <person name="Ohta Y."/>
            <person name="Flajnik M.F."/>
            <person name="Sutoh Y."/>
            <person name="Kasahara M."/>
            <person name="Hoon S."/>
            <person name="Gangu V."/>
            <person name="Roy S.W."/>
            <person name="Irimia M."/>
            <person name="Korzh V."/>
            <person name="Kondrychyn I."/>
            <person name="Lim Z.W."/>
            <person name="Tay B.H."/>
            <person name="Tohari S."/>
            <person name="Kong K.W."/>
            <person name="Ho S."/>
            <person name="Lorente-Galdos B."/>
            <person name="Quilez J."/>
            <person name="Marques-Bonet T."/>
            <person name="Raney B.J."/>
            <person name="Ingham P.W."/>
            <person name="Tay A."/>
            <person name="Hillier L.W."/>
            <person name="Minx P."/>
            <person name="Boehm T."/>
            <person name="Wilson R.K."/>
            <person name="Brenner S."/>
            <person name="Warren W.C."/>
        </authorList>
    </citation>
    <scope>NUCLEOTIDE SEQUENCE [LARGE SCALE GENOMIC DNA]</scope>
</reference>
<keyword evidence="2" id="KW-1185">Reference proteome</keyword>
<accession>A0A4W3GZF6</accession>
<reference evidence="2" key="2">
    <citation type="journal article" date="2007" name="PLoS Biol.">
        <title>Survey sequencing and comparative analysis of the elephant shark (Callorhinchus milii) genome.</title>
        <authorList>
            <person name="Venkatesh B."/>
            <person name="Kirkness E.F."/>
            <person name="Loh Y.H."/>
            <person name="Halpern A.L."/>
            <person name="Lee A.P."/>
            <person name="Johnson J."/>
            <person name="Dandona N."/>
            <person name="Viswanathan L.D."/>
            <person name="Tay A."/>
            <person name="Venter J.C."/>
            <person name="Strausberg R.L."/>
            <person name="Brenner S."/>
        </authorList>
    </citation>
    <scope>NUCLEOTIDE SEQUENCE [LARGE SCALE GENOMIC DNA]</scope>
</reference>
<evidence type="ECO:0000313" key="2">
    <source>
        <dbReference type="Proteomes" id="UP000314986"/>
    </source>
</evidence>
<name>A0A4W3GZF6_CALMI</name>
<proteinExistence type="predicted"/>
<reference evidence="2" key="1">
    <citation type="journal article" date="2006" name="Science">
        <title>Ancient noncoding elements conserved in the human genome.</title>
        <authorList>
            <person name="Venkatesh B."/>
            <person name="Kirkness E.F."/>
            <person name="Loh Y.H."/>
            <person name="Halpern A.L."/>
            <person name="Lee A.P."/>
            <person name="Johnson J."/>
            <person name="Dandona N."/>
            <person name="Viswanathan L.D."/>
            <person name="Tay A."/>
            <person name="Venter J.C."/>
            <person name="Strausberg R.L."/>
            <person name="Brenner S."/>
        </authorList>
    </citation>
    <scope>NUCLEOTIDE SEQUENCE [LARGE SCALE GENOMIC DNA]</scope>
</reference>
<organism evidence="1 2">
    <name type="scientific">Callorhinchus milii</name>
    <name type="common">Ghost shark</name>
    <dbReference type="NCBI Taxonomy" id="7868"/>
    <lineage>
        <taxon>Eukaryota</taxon>
        <taxon>Metazoa</taxon>
        <taxon>Chordata</taxon>
        <taxon>Craniata</taxon>
        <taxon>Vertebrata</taxon>
        <taxon>Chondrichthyes</taxon>
        <taxon>Holocephali</taxon>
        <taxon>Chimaeriformes</taxon>
        <taxon>Callorhinchidae</taxon>
        <taxon>Callorhinchus</taxon>
    </lineage>
</organism>
<dbReference type="Ensembl" id="ENSCMIT00000009168.1">
    <property type="protein sequence ID" value="ENSCMIP00000008921.1"/>
    <property type="gene ID" value="ENSCMIG00000004757.1"/>
</dbReference>